<dbReference type="GO" id="GO:0003723">
    <property type="term" value="F:RNA binding"/>
    <property type="evidence" value="ECO:0007669"/>
    <property type="project" value="InterPro"/>
</dbReference>
<keyword evidence="6" id="KW-1185">Reference proteome</keyword>
<organism evidence="5 6">
    <name type="scientific">Acanthopleuribacter pedis</name>
    <dbReference type="NCBI Taxonomy" id="442870"/>
    <lineage>
        <taxon>Bacteria</taxon>
        <taxon>Pseudomonadati</taxon>
        <taxon>Acidobacteriota</taxon>
        <taxon>Holophagae</taxon>
        <taxon>Acanthopleuribacterales</taxon>
        <taxon>Acanthopleuribacteraceae</taxon>
        <taxon>Acanthopleuribacter</taxon>
    </lineage>
</organism>
<keyword evidence="1" id="KW-0489">Methyltransferase</keyword>
<evidence type="ECO:0000256" key="3">
    <source>
        <dbReference type="SAM" id="MobiDB-lite"/>
    </source>
</evidence>
<reference evidence="5" key="1">
    <citation type="submission" date="2021-03" db="EMBL/GenBank/DDBJ databases">
        <authorList>
            <person name="Wang G."/>
        </authorList>
    </citation>
    <scope>NUCLEOTIDE SEQUENCE</scope>
    <source>
        <strain evidence="5">KCTC 12899</strain>
    </source>
</reference>
<dbReference type="GO" id="GO:0032259">
    <property type="term" value="P:methylation"/>
    <property type="evidence" value="ECO:0007669"/>
    <property type="project" value="UniProtKB-KW"/>
</dbReference>
<accession>A0A8J7Q8A0</accession>
<dbReference type="GO" id="GO:0008173">
    <property type="term" value="F:RNA methyltransferase activity"/>
    <property type="evidence" value="ECO:0007669"/>
    <property type="project" value="InterPro"/>
</dbReference>
<dbReference type="InterPro" id="IPR001537">
    <property type="entry name" value="SpoU_MeTrfase"/>
</dbReference>
<sequence>MKSSRSGKWQKGKQGGGRSNAPQPKRSVGQGDAYITGWNGVRECLASDKVKVHQVWLDPRKMNETDWKGIRQYGRQIEETGAKETPYGPLTQGIAALVKLPEAPDLDELLDDLVERGETPLLVVLDQVEDPMNLGQILRTCEGAGVHGLVVAKHRAIHLNQTVAQVSQGAFAWVPLIEAGNLRQTIDHLKQRGVWTVGTAVDPRAKPWHAVDMRDPLALVMGAEGKGLRRLTQESCDHLVYLPMAGRLDSLNVGAATAAVVFEAVRQRAAAEPSEG</sequence>
<evidence type="ECO:0000313" key="5">
    <source>
        <dbReference type="EMBL" id="MBO1322462.1"/>
    </source>
</evidence>
<name>A0A8J7Q8A0_9BACT</name>
<dbReference type="Proteomes" id="UP000664417">
    <property type="component" value="Unassembled WGS sequence"/>
</dbReference>
<keyword evidence="2" id="KW-0808">Transferase</keyword>
<dbReference type="InterPro" id="IPR029026">
    <property type="entry name" value="tRNA_m1G_MTases_N"/>
</dbReference>
<feature type="region of interest" description="Disordered" evidence="3">
    <location>
        <begin position="1"/>
        <end position="32"/>
    </location>
</feature>
<dbReference type="GO" id="GO:0006396">
    <property type="term" value="P:RNA processing"/>
    <property type="evidence" value="ECO:0007669"/>
    <property type="project" value="InterPro"/>
</dbReference>
<dbReference type="CDD" id="cd18103">
    <property type="entry name" value="SpoU-like_RlmB"/>
    <property type="match status" value="1"/>
</dbReference>
<dbReference type="InterPro" id="IPR029028">
    <property type="entry name" value="Alpha/beta_knot_MTases"/>
</dbReference>
<dbReference type="AlphaFoldDB" id="A0A8J7Q8A0"/>
<evidence type="ECO:0000313" key="6">
    <source>
        <dbReference type="Proteomes" id="UP000664417"/>
    </source>
</evidence>
<comment type="caution">
    <text evidence="5">The sequence shown here is derived from an EMBL/GenBank/DDBJ whole genome shotgun (WGS) entry which is preliminary data.</text>
</comment>
<gene>
    <name evidence="5" type="primary">rlmB</name>
    <name evidence="5" type="ORF">J3U88_28575</name>
</gene>
<evidence type="ECO:0000256" key="1">
    <source>
        <dbReference type="ARBA" id="ARBA00022603"/>
    </source>
</evidence>
<protein>
    <submittedName>
        <fullName evidence="5">23S rRNA (Guanosine(2251)-2'-O)-methyltransferase RlmB</fullName>
    </submittedName>
</protein>
<dbReference type="PANTHER" id="PTHR46429">
    <property type="entry name" value="23S RRNA (GUANOSINE-2'-O-)-METHYLTRANSFERASE RLMB"/>
    <property type="match status" value="1"/>
</dbReference>
<dbReference type="RefSeq" id="WP_207862435.1">
    <property type="nucleotide sequence ID" value="NZ_JAFREP010000037.1"/>
</dbReference>
<evidence type="ECO:0000259" key="4">
    <source>
        <dbReference type="Pfam" id="PF00588"/>
    </source>
</evidence>
<dbReference type="SUPFAM" id="SSF75217">
    <property type="entry name" value="alpha/beta knot"/>
    <property type="match status" value="1"/>
</dbReference>
<dbReference type="PANTHER" id="PTHR46429:SF1">
    <property type="entry name" value="23S RRNA (GUANOSINE-2'-O-)-METHYLTRANSFERASE RLMB"/>
    <property type="match status" value="1"/>
</dbReference>
<proteinExistence type="predicted"/>
<dbReference type="GO" id="GO:0005829">
    <property type="term" value="C:cytosol"/>
    <property type="evidence" value="ECO:0007669"/>
    <property type="project" value="TreeGrafter"/>
</dbReference>
<feature type="domain" description="tRNA/rRNA methyltransferase SpoU type" evidence="4">
    <location>
        <begin position="121"/>
        <end position="261"/>
    </location>
</feature>
<dbReference type="NCBIfam" id="TIGR00186">
    <property type="entry name" value="rRNA_methyl_3"/>
    <property type="match status" value="1"/>
</dbReference>
<dbReference type="Gene3D" id="3.40.1280.10">
    <property type="match status" value="1"/>
</dbReference>
<dbReference type="InterPro" id="IPR004441">
    <property type="entry name" value="rRNA_MeTrfase_TrmH"/>
</dbReference>
<dbReference type="EMBL" id="JAFREP010000037">
    <property type="protein sequence ID" value="MBO1322462.1"/>
    <property type="molecule type" value="Genomic_DNA"/>
</dbReference>
<dbReference type="Pfam" id="PF00588">
    <property type="entry name" value="SpoU_methylase"/>
    <property type="match status" value="1"/>
</dbReference>
<evidence type="ECO:0000256" key="2">
    <source>
        <dbReference type="ARBA" id="ARBA00022679"/>
    </source>
</evidence>